<accession>A0A9P1FU16</accession>
<evidence type="ECO:0000313" key="4">
    <source>
        <dbReference type="Proteomes" id="UP001152797"/>
    </source>
</evidence>
<protein>
    <submittedName>
        <fullName evidence="2">Uncharacterized protein</fullName>
    </submittedName>
</protein>
<sequence length="1044" mass="117148">MEHPAGSLAWNRDSVQYLLEQEDVRLITFDQCMFGLVSKETKTPMQKRCQQQSAKFAPWQAELVVQYKSALQACEDETGLDPDIARALFDSQDGGTSEAPTTIHSDVILTNKEKLFDLAYAEFKSHGGVRQYLHRMFSVESTRATDLAAILKKLILLRQDVDYLTHYPVPACLPGQEGQQLPFMVPLWLFSVQNESSLREPTALDLSRQILQQFACDGFLTAGNPVMIRIQDDALTQSREEIPSGGLWFLKGAGRIHTVMALMVYISKHTTSTLEVFDELLYKTLSNIHCKHVRLRDKQAELFFNMKESVRGGIRAKPNAISWVYSFLNLSSWTKSDPISMIRAWNEEASRDDRLVSTKKTSVTSVLDLPVTAREILLAIVSEFGFEGSPFSDDCLSSKRYLPGYSFKGRNTPRGSPWIERGKVTKKSCVLMFNMIWSQHKKTPKNLNKSQLEEKAEVCALACALVQEVILQVPNTEKELENRFLTKLAEGESVMDMELQSALMSKDEKYSARDCPSIAAILNDLCDKSSPNTSSVELLTAVQMGEQRVMSQAFELLLSELDFDVKSWRVHLRKIKEWDLRVWHQRDLWQIERHNSAKSAAQDILKKKVNLLSWPEKISAGSAVELVQALQQDVKAWAHQLKCNHVVGKEAGVSLLKAITDGVQLSSTSAIYIVDYVPVVGDFAHAALTLSTSLNVPVRYAGLPDPAHHEWLQEFLTQDLIDQLLTDKIKPTAGHSIPAQDPPAEHMDQKPEPPQMKKMTFVKVDGEAAGIQVPDSVQKVWHTNATHGAEFRAWMDTFNEEFPKPEKKGTKRVNSNVTTVTPKKIPKIGSAPVDMSMLTKLLVETGSAPTGTELQRVNLLNLTNIDLIIQTDAIFLTNLGEQPVTIAEGTSLCGFGRGAFRFGTESSGLQEHEIPFDIKDVSSQMAILDGRPQYFGDLMESMRQKFPDKPVLQYYEAKLDMVEHKWELKKVNDLIFAPRLDEDKAGQTTCAKLVAPAMKWESAWTGFAWHIKQTQTGLQPQRPVIVATKSVEIKPGMTLVVDTV</sequence>
<evidence type="ECO:0000313" key="2">
    <source>
        <dbReference type="EMBL" id="CAI3986347.1"/>
    </source>
</evidence>
<comment type="caution">
    <text evidence="2">The sequence shown here is derived from an EMBL/GenBank/DDBJ whole genome shotgun (WGS) entry which is preliminary data.</text>
</comment>
<feature type="region of interest" description="Disordered" evidence="1">
    <location>
        <begin position="733"/>
        <end position="753"/>
    </location>
</feature>
<dbReference type="Proteomes" id="UP001152797">
    <property type="component" value="Unassembled WGS sequence"/>
</dbReference>
<reference evidence="2" key="1">
    <citation type="submission" date="2022-10" db="EMBL/GenBank/DDBJ databases">
        <authorList>
            <person name="Chen Y."/>
            <person name="Dougan E. K."/>
            <person name="Chan C."/>
            <person name="Rhodes N."/>
            <person name="Thang M."/>
        </authorList>
    </citation>
    <scope>NUCLEOTIDE SEQUENCE</scope>
</reference>
<gene>
    <name evidence="2" type="ORF">C1SCF055_LOCUS13708</name>
</gene>
<dbReference type="AlphaFoldDB" id="A0A9P1FU16"/>
<organism evidence="2">
    <name type="scientific">Cladocopium goreaui</name>
    <dbReference type="NCBI Taxonomy" id="2562237"/>
    <lineage>
        <taxon>Eukaryota</taxon>
        <taxon>Sar</taxon>
        <taxon>Alveolata</taxon>
        <taxon>Dinophyceae</taxon>
        <taxon>Suessiales</taxon>
        <taxon>Symbiodiniaceae</taxon>
        <taxon>Cladocopium</taxon>
    </lineage>
</organism>
<dbReference type="EMBL" id="CAMXCT010001074">
    <property type="protein sequence ID" value="CAI3986347.1"/>
    <property type="molecule type" value="Genomic_DNA"/>
</dbReference>
<name>A0A9P1FU16_9DINO</name>
<proteinExistence type="predicted"/>
<evidence type="ECO:0000313" key="3">
    <source>
        <dbReference type="EMBL" id="CAL1139722.1"/>
    </source>
</evidence>
<evidence type="ECO:0000256" key="1">
    <source>
        <dbReference type="SAM" id="MobiDB-lite"/>
    </source>
</evidence>
<dbReference type="OrthoDB" id="424395at2759"/>
<reference evidence="3" key="2">
    <citation type="submission" date="2024-04" db="EMBL/GenBank/DDBJ databases">
        <authorList>
            <person name="Chen Y."/>
            <person name="Shah S."/>
            <person name="Dougan E. K."/>
            <person name="Thang M."/>
            <person name="Chan C."/>
        </authorList>
    </citation>
    <scope>NUCLEOTIDE SEQUENCE [LARGE SCALE GENOMIC DNA]</scope>
</reference>
<keyword evidence="4" id="KW-1185">Reference proteome</keyword>
<dbReference type="EMBL" id="CAMXCT020001074">
    <property type="protein sequence ID" value="CAL1139722.1"/>
    <property type="molecule type" value="Genomic_DNA"/>
</dbReference>
<dbReference type="EMBL" id="CAMXCT030001074">
    <property type="protein sequence ID" value="CAL4773659.1"/>
    <property type="molecule type" value="Genomic_DNA"/>
</dbReference>